<gene>
    <name evidence="14" type="ORF">ACGRQ9_10960</name>
</gene>
<proteinExistence type="predicted"/>
<accession>A0ABW7IWF7</accession>
<comment type="caution">
    <text evidence="14">The sequence shown here is derived from an EMBL/GenBank/DDBJ whole genome shotgun (WGS) entry which is preliminary data.</text>
</comment>
<keyword evidence="3" id="KW-0633">Potassium transport</keyword>
<comment type="subcellular location">
    <subcellularLocation>
        <location evidence="1">Membrane</location>
        <topology evidence="1">Multi-pass membrane protein</topology>
    </subcellularLocation>
</comment>
<evidence type="ECO:0000256" key="10">
    <source>
        <dbReference type="ARBA" id="ARBA00023136"/>
    </source>
</evidence>
<dbReference type="InterPro" id="IPR005821">
    <property type="entry name" value="Ion_trans_dom"/>
</dbReference>
<sequence length="255" mass="28860">MAKVHNDSDFKPMSLMSLLLSFISVGIVMYLLLYPQDKESRHTLLGIDTAICLLFLLQIVIDCCRAQHKLRYLQSHWLDIVASIPGIEILRLARIWHIYRMLALFKYGTTFINQVKQNRKEATLATIFTLLIILVCSGSIFMLMFERDAINSNIHTASDALWWSLVTISTVGYGDHYPVTLAGKVLATAMIVCGVGIFGMISGLITSILTSPSQKESQHTEILQQLLTQQQTMLDKINQLEQQLQPQKPHDKKVE</sequence>
<dbReference type="Gene3D" id="1.10.287.70">
    <property type="match status" value="1"/>
</dbReference>
<dbReference type="PANTHER" id="PTHR11537:SF254">
    <property type="entry name" value="POTASSIUM VOLTAGE-GATED CHANNEL PROTEIN SHAB"/>
    <property type="match status" value="1"/>
</dbReference>
<keyword evidence="9" id="KW-0406">Ion transport</keyword>
<dbReference type="RefSeq" id="WP_394607916.1">
    <property type="nucleotide sequence ID" value="NZ_JBIHSN010000002.1"/>
</dbReference>
<evidence type="ECO:0000256" key="1">
    <source>
        <dbReference type="ARBA" id="ARBA00004141"/>
    </source>
</evidence>
<evidence type="ECO:0000256" key="5">
    <source>
        <dbReference type="ARBA" id="ARBA00022826"/>
    </source>
</evidence>
<evidence type="ECO:0000256" key="7">
    <source>
        <dbReference type="ARBA" id="ARBA00022958"/>
    </source>
</evidence>
<dbReference type="SUPFAM" id="SSF81324">
    <property type="entry name" value="Voltage-gated potassium channels"/>
    <property type="match status" value="1"/>
</dbReference>
<dbReference type="PANTHER" id="PTHR11537">
    <property type="entry name" value="VOLTAGE-GATED POTASSIUM CHANNEL"/>
    <property type="match status" value="1"/>
</dbReference>
<keyword evidence="7" id="KW-0630">Potassium</keyword>
<name>A0ABW7IWF7_9VIBR</name>
<evidence type="ECO:0000256" key="4">
    <source>
        <dbReference type="ARBA" id="ARBA00022692"/>
    </source>
</evidence>
<dbReference type="InterPro" id="IPR028325">
    <property type="entry name" value="VG_K_chnl"/>
</dbReference>
<evidence type="ECO:0000256" key="8">
    <source>
        <dbReference type="ARBA" id="ARBA00022989"/>
    </source>
</evidence>
<keyword evidence="15" id="KW-1185">Reference proteome</keyword>
<dbReference type="Gene3D" id="1.20.5.110">
    <property type="match status" value="1"/>
</dbReference>
<keyword evidence="6" id="KW-0851">Voltage-gated channel</keyword>
<evidence type="ECO:0000256" key="3">
    <source>
        <dbReference type="ARBA" id="ARBA00022538"/>
    </source>
</evidence>
<protein>
    <submittedName>
        <fullName evidence="14">Ion transporter</fullName>
    </submittedName>
</protein>
<dbReference type="Pfam" id="PF00520">
    <property type="entry name" value="Ion_trans"/>
    <property type="match status" value="1"/>
</dbReference>
<feature type="transmembrane region" description="Helical" evidence="12">
    <location>
        <begin position="45"/>
        <end position="64"/>
    </location>
</feature>
<keyword evidence="4 12" id="KW-0812">Transmembrane</keyword>
<evidence type="ECO:0000256" key="6">
    <source>
        <dbReference type="ARBA" id="ARBA00022882"/>
    </source>
</evidence>
<keyword evidence="2" id="KW-0813">Transport</keyword>
<evidence type="ECO:0000256" key="11">
    <source>
        <dbReference type="ARBA" id="ARBA00023303"/>
    </source>
</evidence>
<feature type="domain" description="Ion transport" evidence="13">
    <location>
        <begin position="13"/>
        <end position="210"/>
    </location>
</feature>
<dbReference type="EMBL" id="JBIHSN010000002">
    <property type="protein sequence ID" value="MFH0265976.1"/>
    <property type="molecule type" value="Genomic_DNA"/>
</dbReference>
<dbReference type="InterPro" id="IPR027359">
    <property type="entry name" value="Volt_channel_dom_sf"/>
</dbReference>
<keyword evidence="8 12" id="KW-1133">Transmembrane helix</keyword>
<dbReference type="Proteomes" id="UP001607151">
    <property type="component" value="Unassembled WGS sequence"/>
</dbReference>
<evidence type="ECO:0000256" key="12">
    <source>
        <dbReference type="SAM" id="Phobius"/>
    </source>
</evidence>
<feature type="transmembrane region" description="Helical" evidence="12">
    <location>
        <begin position="185"/>
        <end position="209"/>
    </location>
</feature>
<evidence type="ECO:0000313" key="14">
    <source>
        <dbReference type="EMBL" id="MFH0265976.1"/>
    </source>
</evidence>
<dbReference type="Gene3D" id="1.20.120.350">
    <property type="entry name" value="Voltage-gated potassium channels. Chain C"/>
    <property type="match status" value="1"/>
</dbReference>
<evidence type="ECO:0000313" key="15">
    <source>
        <dbReference type="Proteomes" id="UP001607151"/>
    </source>
</evidence>
<reference evidence="14 15" key="1">
    <citation type="submission" date="2024-10" db="EMBL/GenBank/DDBJ databases">
        <authorList>
            <person name="Yibar A."/>
            <person name="Saticioglu I.B."/>
            <person name="Duman M."/>
            <person name="Ajmi N."/>
            <person name="Gurler F."/>
            <person name="Ay H."/>
            <person name="Onuk E."/>
            <person name="Guler S."/>
            <person name="Romalde J.L."/>
        </authorList>
    </citation>
    <scope>NUCLEOTIDE SEQUENCE [LARGE SCALE GENOMIC DNA]</scope>
    <source>
        <strain evidence="14 15">14-MA-B</strain>
    </source>
</reference>
<keyword evidence="11" id="KW-0407">Ion channel</keyword>
<keyword evidence="10 12" id="KW-0472">Membrane</keyword>
<evidence type="ECO:0000256" key="2">
    <source>
        <dbReference type="ARBA" id="ARBA00022448"/>
    </source>
</evidence>
<organism evidence="14 15">
    <name type="scientific">Vibrio rumoiensis</name>
    <dbReference type="NCBI Taxonomy" id="76258"/>
    <lineage>
        <taxon>Bacteria</taxon>
        <taxon>Pseudomonadati</taxon>
        <taxon>Pseudomonadota</taxon>
        <taxon>Gammaproteobacteria</taxon>
        <taxon>Vibrionales</taxon>
        <taxon>Vibrionaceae</taxon>
        <taxon>Vibrio</taxon>
    </lineage>
</organism>
<dbReference type="PRINTS" id="PR00169">
    <property type="entry name" value="KCHANNEL"/>
</dbReference>
<feature type="transmembrane region" description="Helical" evidence="12">
    <location>
        <begin position="122"/>
        <end position="145"/>
    </location>
</feature>
<feature type="transmembrane region" description="Helical" evidence="12">
    <location>
        <begin position="12"/>
        <end position="33"/>
    </location>
</feature>
<evidence type="ECO:0000259" key="13">
    <source>
        <dbReference type="Pfam" id="PF00520"/>
    </source>
</evidence>
<evidence type="ECO:0000256" key="9">
    <source>
        <dbReference type="ARBA" id="ARBA00023065"/>
    </source>
</evidence>
<keyword evidence="5" id="KW-0631">Potassium channel</keyword>